<evidence type="ECO:0000256" key="7">
    <source>
        <dbReference type="ARBA" id="ARBA00056079"/>
    </source>
</evidence>
<dbReference type="InterPro" id="IPR014311">
    <property type="entry name" value="Guanine_deaminase"/>
</dbReference>
<evidence type="ECO:0000256" key="3">
    <source>
        <dbReference type="ARBA" id="ARBA00022723"/>
    </source>
</evidence>
<dbReference type="GO" id="GO:0008270">
    <property type="term" value="F:zinc ion binding"/>
    <property type="evidence" value="ECO:0007669"/>
    <property type="project" value="UniProtKB-UniRule"/>
</dbReference>
<evidence type="ECO:0000256" key="1">
    <source>
        <dbReference type="ARBA" id="ARBA00004984"/>
    </source>
</evidence>
<dbReference type="InterPro" id="IPR051607">
    <property type="entry name" value="Metallo-dep_hydrolases"/>
</dbReference>
<dbReference type="EC" id="3.5.4.3" evidence="8"/>
<dbReference type="STRING" id="1095629.A0A0C9YEC9"/>
<dbReference type="InterPro" id="IPR006680">
    <property type="entry name" value="Amidohydro-rel"/>
</dbReference>
<name>A0A0C9YEC9_9AGAR</name>
<evidence type="ECO:0000313" key="11">
    <source>
        <dbReference type="Proteomes" id="UP000054477"/>
    </source>
</evidence>
<dbReference type="PANTHER" id="PTHR11271">
    <property type="entry name" value="GUANINE DEAMINASE"/>
    <property type="match status" value="1"/>
</dbReference>
<dbReference type="GO" id="GO:0008892">
    <property type="term" value="F:guanine deaminase activity"/>
    <property type="evidence" value="ECO:0007669"/>
    <property type="project" value="UniProtKB-UniRule"/>
</dbReference>
<dbReference type="OrthoDB" id="194468at2759"/>
<evidence type="ECO:0000256" key="8">
    <source>
        <dbReference type="RuleBase" id="RU366009"/>
    </source>
</evidence>
<dbReference type="Gene3D" id="2.30.40.10">
    <property type="entry name" value="Urease, subunit C, domain 1"/>
    <property type="match status" value="1"/>
</dbReference>
<dbReference type="Gene3D" id="3.20.20.140">
    <property type="entry name" value="Metal-dependent hydrolases"/>
    <property type="match status" value="1"/>
</dbReference>
<evidence type="ECO:0000259" key="9">
    <source>
        <dbReference type="Pfam" id="PF01979"/>
    </source>
</evidence>
<reference evidence="11" key="2">
    <citation type="submission" date="2015-01" db="EMBL/GenBank/DDBJ databases">
        <title>Evolutionary Origins and Diversification of the Mycorrhizal Mutualists.</title>
        <authorList>
            <consortium name="DOE Joint Genome Institute"/>
            <consortium name="Mycorrhizal Genomics Consortium"/>
            <person name="Kohler A."/>
            <person name="Kuo A."/>
            <person name="Nagy L.G."/>
            <person name="Floudas D."/>
            <person name="Copeland A."/>
            <person name="Barry K.W."/>
            <person name="Cichocki N."/>
            <person name="Veneault-Fourrey C."/>
            <person name="LaButti K."/>
            <person name="Lindquist E.A."/>
            <person name="Lipzen A."/>
            <person name="Lundell T."/>
            <person name="Morin E."/>
            <person name="Murat C."/>
            <person name="Riley R."/>
            <person name="Ohm R."/>
            <person name="Sun H."/>
            <person name="Tunlid A."/>
            <person name="Henrissat B."/>
            <person name="Grigoriev I.V."/>
            <person name="Hibbett D.S."/>
            <person name="Martin F."/>
        </authorList>
    </citation>
    <scope>NUCLEOTIDE SEQUENCE [LARGE SCALE GENOMIC DNA]</scope>
    <source>
        <strain evidence="11">LaAM-08-1</strain>
    </source>
</reference>
<feature type="domain" description="Amidohydrolase-related" evidence="9">
    <location>
        <begin position="71"/>
        <end position="469"/>
    </location>
</feature>
<gene>
    <name evidence="10" type="ORF">K443DRAFT_84434</name>
</gene>
<dbReference type="Pfam" id="PF01979">
    <property type="entry name" value="Amidohydro_1"/>
    <property type="match status" value="1"/>
</dbReference>
<protein>
    <recommendedName>
        <fullName evidence="8">Guanine deaminase</fullName>
        <shortName evidence="8">Guanase</shortName>
        <ecNumber evidence="8">3.5.4.3</ecNumber>
    </recommendedName>
    <alternativeName>
        <fullName evidence="8">Guanine aminohydrolase</fullName>
    </alternativeName>
</protein>
<comment type="function">
    <text evidence="7 8">Catalyzes the hydrolytic deamination of guanine, producing xanthine and ammonia.</text>
</comment>
<accession>A0A0C9YEC9</accession>
<comment type="pathway">
    <text evidence="1 8">Purine metabolism; guanine degradation; xanthine from guanine: step 1/1.</text>
</comment>
<evidence type="ECO:0000256" key="4">
    <source>
        <dbReference type="ARBA" id="ARBA00022801"/>
    </source>
</evidence>
<organism evidence="10 11">
    <name type="scientific">Laccaria amethystina LaAM-08-1</name>
    <dbReference type="NCBI Taxonomy" id="1095629"/>
    <lineage>
        <taxon>Eukaryota</taxon>
        <taxon>Fungi</taxon>
        <taxon>Dikarya</taxon>
        <taxon>Basidiomycota</taxon>
        <taxon>Agaricomycotina</taxon>
        <taxon>Agaricomycetes</taxon>
        <taxon>Agaricomycetidae</taxon>
        <taxon>Agaricales</taxon>
        <taxon>Agaricineae</taxon>
        <taxon>Hydnangiaceae</taxon>
        <taxon>Laccaria</taxon>
    </lineage>
</organism>
<keyword evidence="3 8" id="KW-0479">Metal-binding</keyword>
<dbReference type="FunFam" id="3.20.20.140:FF:000022">
    <property type="entry name" value="Guanine deaminase"/>
    <property type="match status" value="1"/>
</dbReference>
<dbReference type="InterPro" id="IPR032466">
    <property type="entry name" value="Metal_Hydrolase"/>
</dbReference>
<comment type="similarity">
    <text evidence="2 8">Belongs to the metallo-dependent hydrolases superfamily. ATZ/TRZ family.</text>
</comment>
<evidence type="ECO:0000256" key="2">
    <source>
        <dbReference type="ARBA" id="ARBA00006745"/>
    </source>
</evidence>
<evidence type="ECO:0000313" key="10">
    <source>
        <dbReference type="EMBL" id="KIK08802.1"/>
    </source>
</evidence>
<keyword evidence="4 8" id="KW-0378">Hydrolase</keyword>
<dbReference type="AlphaFoldDB" id="A0A0C9YEC9"/>
<dbReference type="HOGENOM" id="CLU_012358_0_1_1"/>
<dbReference type="GO" id="GO:0006147">
    <property type="term" value="P:guanine catabolic process"/>
    <property type="evidence" value="ECO:0007669"/>
    <property type="project" value="UniProtKB-UniRule"/>
</dbReference>
<dbReference type="SUPFAM" id="SSF51338">
    <property type="entry name" value="Composite domain of metallo-dependent hydrolases"/>
    <property type="match status" value="1"/>
</dbReference>
<sequence length="484" mass="52695">MSGSIIIFYGAVINPTSLTAYSAFPRSLLAVGPTGNIEWIIAEVLPHQLQDELVQRGCLSEHLVELKDGEFLIPGFIDTHTHAPQVPNMGTGQQYELLDWLEKVTFPTEAKFSDLEFAQRTYQKVVRQFIDAGTTTCCYYGTLHLEATKVLADIVHSYGQRAFVGKCNMNRESPHYYVEPSTSSSLADTRALITHVRSLPSGPSPQAASNEPLVQPILTPRFAISCTSDLLASLGEIASSDPTLRIQTHISENPQEVKYTKHLFPDANSYTDVYDKHGLLNKHTILAHAVHLEADEVELIRKRGAGISHCPTSNFNLRSGVAPVGVFLDKGIKVGLGTDVSGGFSHSILTAIQHASMASKVLSFHLPSPTVVPSLPASFANRHLPIPTLFYLATMGGASVCGLDAHIGSFAPGKAFDALLVTVKNGTGATSVHLDEEHKEKKLDEWLERFLFCGDDRNIERVYVQGRLVGGCTFTPAKPLNPAN</sequence>
<dbReference type="NCBIfam" id="TIGR02967">
    <property type="entry name" value="guan_deamin"/>
    <property type="match status" value="1"/>
</dbReference>
<dbReference type="UniPathway" id="UPA00603">
    <property type="reaction ID" value="UER00660"/>
</dbReference>
<dbReference type="GO" id="GO:0005829">
    <property type="term" value="C:cytosol"/>
    <property type="evidence" value="ECO:0007669"/>
    <property type="project" value="TreeGrafter"/>
</dbReference>
<keyword evidence="11" id="KW-1185">Reference proteome</keyword>
<comment type="catalytic activity">
    <reaction evidence="6 8">
        <text>guanine + H2O + H(+) = xanthine + NH4(+)</text>
        <dbReference type="Rhea" id="RHEA:14665"/>
        <dbReference type="ChEBI" id="CHEBI:15377"/>
        <dbReference type="ChEBI" id="CHEBI:15378"/>
        <dbReference type="ChEBI" id="CHEBI:16235"/>
        <dbReference type="ChEBI" id="CHEBI:17712"/>
        <dbReference type="ChEBI" id="CHEBI:28938"/>
        <dbReference type="EC" id="3.5.4.3"/>
    </reaction>
</comment>
<dbReference type="InterPro" id="IPR011059">
    <property type="entry name" value="Metal-dep_hydrolase_composite"/>
</dbReference>
<evidence type="ECO:0000256" key="6">
    <source>
        <dbReference type="ARBA" id="ARBA00051148"/>
    </source>
</evidence>
<evidence type="ECO:0000256" key="5">
    <source>
        <dbReference type="ARBA" id="ARBA00022833"/>
    </source>
</evidence>
<proteinExistence type="inferred from homology"/>
<dbReference type="SUPFAM" id="SSF51556">
    <property type="entry name" value="Metallo-dependent hydrolases"/>
    <property type="match status" value="1"/>
</dbReference>
<dbReference type="PANTHER" id="PTHR11271:SF6">
    <property type="entry name" value="GUANINE DEAMINASE"/>
    <property type="match status" value="1"/>
</dbReference>
<keyword evidence="5 8" id="KW-0862">Zinc</keyword>
<comment type="cofactor">
    <cofactor evidence="8">
        <name>Zn(2+)</name>
        <dbReference type="ChEBI" id="CHEBI:29105"/>
    </cofactor>
    <text evidence="8">Binds 1 zinc ion per subunit.</text>
</comment>
<reference evidence="10 11" key="1">
    <citation type="submission" date="2014-04" db="EMBL/GenBank/DDBJ databases">
        <authorList>
            <consortium name="DOE Joint Genome Institute"/>
            <person name="Kuo A."/>
            <person name="Kohler A."/>
            <person name="Nagy L.G."/>
            <person name="Floudas D."/>
            <person name="Copeland A."/>
            <person name="Barry K.W."/>
            <person name="Cichocki N."/>
            <person name="Veneault-Fourrey C."/>
            <person name="LaButti K."/>
            <person name="Lindquist E.A."/>
            <person name="Lipzen A."/>
            <person name="Lundell T."/>
            <person name="Morin E."/>
            <person name="Murat C."/>
            <person name="Sun H."/>
            <person name="Tunlid A."/>
            <person name="Henrissat B."/>
            <person name="Grigoriev I.V."/>
            <person name="Hibbett D.S."/>
            <person name="Martin F."/>
            <person name="Nordberg H.P."/>
            <person name="Cantor M.N."/>
            <person name="Hua S.X."/>
        </authorList>
    </citation>
    <scope>NUCLEOTIDE SEQUENCE [LARGE SCALE GENOMIC DNA]</scope>
    <source>
        <strain evidence="10 11">LaAM-08-1</strain>
    </source>
</reference>
<dbReference type="EMBL" id="KN838541">
    <property type="protein sequence ID" value="KIK08802.1"/>
    <property type="molecule type" value="Genomic_DNA"/>
</dbReference>
<dbReference type="Proteomes" id="UP000054477">
    <property type="component" value="Unassembled WGS sequence"/>
</dbReference>